<comment type="caution">
    <text evidence="1">The sequence shown here is derived from an EMBL/GenBank/DDBJ whole genome shotgun (WGS) entry which is preliminary data.</text>
</comment>
<keyword evidence="2" id="KW-1185">Reference proteome</keyword>
<gene>
    <name evidence="1" type="ORF">OKA05_27555</name>
</gene>
<keyword evidence="1" id="KW-0378">Hydrolase</keyword>
<proteinExistence type="predicted"/>
<organism evidence="1 2">
    <name type="scientific">Luteolibacter arcticus</name>
    <dbReference type="NCBI Taxonomy" id="1581411"/>
    <lineage>
        <taxon>Bacteria</taxon>
        <taxon>Pseudomonadati</taxon>
        <taxon>Verrucomicrobiota</taxon>
        <taxon>Verrucomicrobiia</taxon>
        <taxon>Verrucomicrobiales</taxon>
        <taxon>Verrucomicrobiaceae</taxon>
        <taxon>Luteolibacter</taxon>
    </lineage>
</organism>
<evidence type="ECO:0000313" key="1">
    <source>
        <dbReference type="EMBL" id="MCW1926340.1"/>
    </source>
</evidence>
<dbReference type="SUPFAM" id="SSF52266">
    <property type="entry name" value="SGNH hydrolase"/>
    <property type="match status" value="1"/>
</dbReference>
<evidence type="ECO:0000313" key="2">
    <source>
        <dbReference type="Proteomes" id="UP001320876"/>
    </source>
</evidence>
<reference evidence="1 2" key="1">
    <citation type="submission" date="2022-10" db="EMBL/GenBank/DDBJ databases">
        <title>Luteolibacter arcticus strain CCTCC AB 2014275, whole genome shotgun sequencing project.</title>
        <authorList>
            <person name="Zhao G."/>
            <person name="Shen L."/>
        </authorList>
    </citation>
    <scope>NUCLEOTIDE SEQUENCE [LARGE SCALE GENOMIC DNA]</scope>
    <source>
        <strain evidence="1 2">CCTCC AB 2014275</strain>
    </source>
</reference>
<protein>
    <submittedName>
        <fullName evidence="1">SGNH/GDSL hydrolase family protein</fullName>
    </submittedName>
</protein>
<name>A0ABT3GS70_9BACT</name>
<dbReference type="GO" id="GO:0016787">
    <property type="term" value="F:hydrolase activity"/>
    <property type="evidence" value="ECO:0007669"/>
    <property type="project" value="UniProtKB-KW"/>
</dbReference>
<dbReference type="EMBL" id="JAPDDT010000024">
    <property type="protein sequence ID" value="MCW1926340.1"/>
    <property type="molecule type" value="Genomic_DNA"/>
</dbReference>
<dbReference type="Proteomes" id="UP001320876">
    <property type="component" value="Unassembled WGS sequence"/>
</dbReference>
<dbReference type="RefSeq" id="WP_264490448.1">
    <property type="nucleotide sequence ID" value="NZ_JAPDDT010000024.1"/>
</dbReference>
<accession>A0ABT3GS70</accession>
<sequence>MRIVPLLRRLLPCLVAVSGISLADPIMVGQVLGFTPGIHGAVELVFPSEPAKYYQVQISADMATWDNEGYSVKGTGGQVSVLARTRNLSRAYYRLRDDGDPGNAAPAGPVGPAGSDASVTAANLLAALQAMNAAQESEARAAIQAGGIADSPVHAPPLLGTPHALEKIASGLPLRIAAVGDSMASGLDVGPLMAKRGFIGLTVAESLKTGAVTNVTSDFASWVNGTLQRFAPGSAGEFVPDGLTGANGYTQGNKAAVIYIARPGAGTFRLQSKSLAGVTVVLDPAIDATRDGAGNKVAVPTGVVREYNLPISGYPPFRLVVDAVAGGNVDIICGAIFPTIGGGVTEVRTLLATGGGLELTHSLQTPATILNPIWKWLAPDVVFSMWADDGANWQSGGNWRTYYSRLMAAHADCDFVQVSRNPSSGEDALCSAQADAQRAWALEANEAFIDINSLFGASFANAAAMEVMGDNVHLNAKGHRLRNQHIWSVLPLGHEQLGAAGPDRLIQAMAEPNSTPAWLFKNQLAVAKGLRIQDYVLTGTDDYWNIDSLSRVMTFKRGAATFFSFSAQDGMSGIYPGYSGMSLGNSSLRWRVFGTGQSLGIVTKTTTYTPLIDDHTMLGNASGGAFSFVLPPANATGMPGRIYVFKKIDSSLNAVTIDGAGSETIDGSLTIRLNSRWERAQIQSNGTAWFRLE</sequence>